<evidence type="ECO:0000313" key="9">
    <source>
        <dbReference type="Proteomes" id="UP000184010"/>
    </source>
</evidence>
<evidence type="ECO:0000313" key="8">
    <source>
        <dbReference type="EMBL" id="SHN57933.1"/>
    </source>
</evidence>
<dbReference type="GO" id="GO:0003824">
    <property type="term" value="F:catalytic activity"/>
    <property type="evidence" value="ECO:0007669"/>
    <property type="project" value="InterPro"/>
</dbReference>
<dbReference type="GO" id="GO:0046872">
    <property type="term" value="F:metal ion binding"/>
    <property type="evidence" value="ECO:0007669"/>
    <property type="project" value="UniProtKB-KW"/>
</dbReference>
<keyword evidence="2" id="KW-0479">Metal-binding</keyword>
<keyword evidence="4" id="KW-0411">Iron-sulfur</keyword>
<dbReference type="Proteomes" id="UP000184010">
    <property type="component" value="Unassembled WGS sequence"/>
</dbReference>
<feature type="domain" description="Methyltransferase" evidence="7">
    <location>
        <begin position="64"/>
        <end position="216"/>
    </location>
</feature>
<name>A0A1M7SHL2_9FIRM</name>
<evidence type="ECO:0000259" key="7">
    <source>
        <dbReference type="Pfam" id="PF13847"/>
    </source>
</evidence>
<dbReference type="STRING" id="1121395.SAMN02745215_00863"/>
<dbReference type="InterPro" id="IPR026351">
    <property type="entry name" value="rSAM_ArsS-like"/>
</dbReference>
<dbReference type="PANTHER" id="PTHR43728:SF1">
    <property type="entry name" value="FE-S OXIDOREDUCTASE"/>
    <property type="match status" value="1"/>
</dbReference>
<keyword evidence="9" id="KW-1185">Reference proteome</keyword>
<dbReference type="InterPro" id="IPR029063">
    <property type="entry name" value="SAM-dependent_MTases_sf"/>
</dbReference>
<dbReference type="CDD" id="cd01335">
    <property type="entry name" value="Radical_SAM"/>
    <property type="match status" value="1"/>
</dbReference>
<evidence type="ECO:0000256" key="1">
    <source>
        <dbReference type="ARBA" id="ARBA00022691"/>
    </source>
</evidence>
<gene>
    <name evidence="8" type="ORF">SAMN02745215_00863</name>
</gene>
<dbReference type="InterPro" id="IPR058240">
    <property type="entry name" value="rSAM_sf"/>
</dbReference>
<dbReference type="InterPro" id="IPR024521">
    <property type="entry name" value="ArsS-like_C"/>
</dbReference>
<evidence type="ECO:0000259" key="6">
    <source>
        <dbReference type="Pfam" id="PF12345"/>
    </source>
</evidence>
<dbReference type="SUPFAM" id="SSF102114">
    <property type="entry name" value="Radical SAM enzymes"/>
    <property type="match status" value="1"/>
</dbReference>
<dbReference type="InterPro" id="IPR025714">
    <property type="entry name" value="Methyltranfer_dom"/>
</dbReference>
<feature type="domain" description="Arsenosugar biosynthesis radical SAM protein ArsS-like C-terminal" evidence="6">
    <location>
        <begin position="542"/>
        <end position="674"/>
    </location>
</feature>
<dbReference type="CDD" id="cd02440">
    <property type="entry name" value="AdoMet_MTases"/>
    <property type="match status" value="1"/>
</dbReference>
<feature type="domain" description="Radical SAM core" evidence="5">
    <location>
        <begin position="388"/>
        <end position="523"/>
    </location>
</feature>
<dbReference type="Gene3D" id="3.40.5.100">
    <property type="match status" value="1"/>
</dbReference>
<sequence>MIDNRDQIKEYYGKILQGSEDLRTNACSCGSPPPKYVRDVLPLIAPEIAERFYGCGSPLPPALEGCTVLDLGCGTGRDTYVASKLVGSQGRVIGVDMTAEQIGIAQKYQSTQAKVFGYAASNVIFRQGYIEDLESLGIESGTMDVVISNCVINLSPFKERVFREIYRVLKDGGELYFSDIFADRRVPARLNEDLVLRGECLGGALYTEDFRRLMQKCGWANFYYTAIDPVHITDAETILKVGDIIFTSRTVRALKTASLEDREEDYGQTAVYLGTMAENKRYFDLSTFYRFRKDRPAFISGNAGTMLQETRYGRHFRITGDPSLHYGLFASAGDEVVPVSHESKEEVPRITLAMLEEECAKQGIKPFHERVGYPNLLRARPRLDTLQVNVGYGCNLACSHCFLECGPDRTETMSRETMAECLQVFREGGFRTMDITGGSPEMNPALAWFIREASALGQIIVRTNLVILDDARYAHLIGVYKEGKVKLVASLPSYTEEGVDAQRGNKVFAVVVKVLQELNSVGYGRDPQLALDLVYNVAGPFLPPDQSSLEEVYKKALKQNYGVDFNHLLALGNCPLGRFGKALKKTGKFGYFLKLQSDHFNPATVPHIMCRDQLNVDWDGGLYDCDYNHVLGLPIIGPAKIGELIGRSPMVRDIVTHPVCYSCTAASGSSCGGSLT</sequence>
<accession>A0A1M7SHL2</accession>
<dbReference type="SFLD" id="SFLDS00029">
    <property type="entry name" value="Radical_SAM"/>
    <property type="match status" value="1"/>
</dbReference>
<dbReference type="PANTHER" id="PTHR43728">
    <property type="entry name" value="SLR0304 PROTEIN"/>
    <property type="match status" value="1"/>
</dbReference>
<organism evidence="8 9">
    <name type="scientific">Desulfitobacterium chlororespirans DSM 11544</name>
    <dbReference type="NCBI Taxonomy" id="1121395"/>
    <lineage>
        <taxon>Bacteria</taxon>
        <taxon>Bacillati</taxon>
        <taxon>Bacillota</taxon>
        <taxon>Clostridia</taxon>
        <taxon>Eubacteriales</taxon>
        <taxon>Desulfitobacteriaceae</taxon>
        <taxon>Desulfitobacterium</taxon>
    </lineage>
</organism>
<evidence type="ECO:0000259" key="5">
    <source>
        <dbReference type="Pfam" id="PF04055"/>
    </source>
</evidence>
<evidence type="ECO:0000256" key="3">
    <source>
        <dbReference type="ARBA" id="ARBA00023004"/>
    </source>
</evidence>
<dbReference type="InterPro" id="IPR007197">
    <property type="entry name" value="rSAM"/>
</dbReference>
<dbReference type="Pfam" id="PF04055">
    <property type="entry name" value="Radical_SAM"/>
    <property type="match status" value="1"/>
</dbReference>
<dbReference type="SUPFAM" id="SSF53335">
    <property type="entry name" value="S-adenosyl-L-methionine-dependent methyltransferases"/>
    <property type="match status" value="1"/>
</dbReference>
<dbReference type="Pfam" id="PF12345">
    <property type="entry name" value="DUF3641"/>
    <property type="match status" value="1"/>
</dbReference>
<dbReference type="Gene3D" id="3.20.20.70">
    <property type="entry name" value="Aldolase class I"/>
    <property type="match status" value="1"/>
</dbReference>
<keyword evidence="1" id="KW-0949">S-adenosyl-L-methionine</keyword>
<evidence type="ECO:0000256" key="2">
    <source>
        <dbReference type="ARBA" id="ARBA00022723"/>
    </source>
</evidence>
<dbReference type="Gene3D" id="3.40.50.150">
    <property type="entry name" value="Vaccinia Virus protein VP39"/>
    <property type="match status" value="1"/>
</dbReference>
<proteinExistence type="predicted"/>
<reference evidence="9" key="1">
    <citation type="submission" date="2016-12" db="EMBL/GenBank/DDBJ databases">
        <authorList>
            <person name="Varghese N."/>
            <person name="Submissions S."/>
        </authorList>
    </citation>
    <scope>NUCLEOTIDE SEQUENCE [LARGE SCALE GENOMIC DNA]</scope>
    <source>
        <strain evidence="9">DSM 11544</strain>
    </source>
</reference>
<dbReference type="InterPro" id="IPR013785">
    <property type="entry name" value="Aldolase_TIM"/>
</dbReference>
<dbReference type="Pfam" id="PF13847">
    <property type="entry name" value="Methyltransf_31"/>
    <property type="match status" value="1"/>
</dbReference>
<dbReference type="GO" id="GO:0051536">
    <property type="term" value="F:iron-sulfur cluster binding"/>
    <property type="evidence" value="ECO:0007669"/>
    <property type="project" value="UniProtKB-KW"/>
</dbReference>
<evidence type="ECO:0000256" key="4">
    <source>
        <dbReference type="ARBA" id="ARBA00023014"/>
    </source>
</evidence>
<dbReference type="EMBL" id="FRDN01000004">
    <property type="protein sequence ID" value="SHN57933.1"/>
    <property type="molecule type" value="Genomic_DNA"/>
</dbReference>
<dbReference type="AlphaFoldDB" id="A0A1M7SHL2"/>
<protein>
    <submittedName>
        <fullName evidence="8">Radical SAM/Cys-rich domain-containing protein</fullName>
    </submittedName>
</protein>
<dbReference type="SFLD" id="SFLDG01067">
    <property type="entry name" value="SPASM/twitch_domain_containing"/>
    <property type="match status" value="1"/>
</dbReference>
<dbReference type="RefSeq" id="WP_072771429.1">
    <property type="nucleotide sequence ID" value="NZ_FRDN01000004.1"/>
</dbReference>
<dbReference type="NCBIfam" id="TIGR04167">
    <property type="entry name" value="rSAM_SeCys"/>
    <property type="match status" value="1"/>
</dbReference>
<keyword evidence="3" id="KW-0408">Iron</keyword>